<name>A0ABQ3P0S2_STRVG</name>
<dbReference type="EMBL" id="BNDV01000018">
    <property type="protein sequence ID" value="GHI18619.1"/>
    <property type="molecule type" value="Genomic_DNA"/>
</dbReference>
<evidence type="ECO:0008006" key="3">
    <source>
        <dbReference type="Google" id="ProtNLM"/>
    </source>
</evidence>
<keyword evidence="2" id="KW-1185">Reference proteome</keyword>
<accession>A0ABQ3P0S2</accession>
<protein>
    <recommendedName>
        <fullName evidence="3">Secreted protein</fullName>
    </recommendedName>
</protein>
<gene>
    <name evidence="1" type="ORF">Scinn_80820</name>
</gene>
<evidence type="ECO:0000313" key="1">
    <source>
        <dbReference type="EMBL" id="GHI18619.1"/>
    </source>
</evidence>
<organism evidence="1 2">
    <name type="scientific">Streptomyces virginiae</name>
    <name type="common">Streptomyces cinnamonensis</name>
    <dbReference type="NCBI Taxonomy" id="1961"/>
    <lineage>
        <taxon>Bacteria</taxon>
        <taxon>Bacillati</taxon>
        <taxon>Actinomycetota</taxon>
        <taxon>Actinomycetes</taxon>
        <taxon>Kitasatosporales</taxon>
        <taxon>Streptomycetaceae</taxon>
        <taxon>Streptomyces</taxon>
    </lineage>
</organism>
<proteinExistence type="predicted"/>
<evidence type="ECO:0000313" key="2">
    <source>
        <dbReference type="Proteomes" id="UP000660554"/>
    </source>
</evidence>
<comment type="caution">
    <text evidence="1">The sequence shown here is derived from an EMBL/GenBank/DDBJ whole genome shotgun (WGS) entry which is preliminary data.</text>
</comment>
<sequence length="177" mass="18212">MHPYEGGVTCGGAAGSLAGATFRGAPASYVRAHFVRARDRSGDWMVRGWSGRGRRAASLGALTTALWLCVGGLFAGPSVQAASGGCAGRLARTVAFGEGELRVYKSRNQACAVTVARTSGERRRMAVSIQPRGGAPVRDAGRFTRYAGPVTVGAISRCVYVKGSVGGGSADSGWILC</sequence>
<reference evidence="2" key="1">
    <citation type="submission" date="2020-09" db="EMBL/GenBank/DDBJ databases">
        <title>Whole genome shotgun sequence of Streptomyces cinnamonensis NBRC 15873.</title>
        <authorList>
            <person name="Komaki H."/>
            <person name="Tamura T."/>
        </authorList>
    </citation>
    <scope>NUCLEOTIDE SEQUENCE [LARGE SCALE GENOMIC DNA]</scope>
    <source>
        <strain evidence="2">NBRC 15873</strain>
    </source>
</reference>
<dbReference type="Proteomes" id="UP000660554">
    <property type="component" value="Unassembled WGS sequence"/>
</dbReference>